<dbReference type="VEuPathDB" id="FungiDB:PTTG_30924"/>
<accession>A0A180FXT1</accession>
<feature type="compositionally biased region" description="Polar residues" evidence="1">
    <location>
        <begin position="1"/>
        <end position="11"/>
    </location>
</feature>
<dbReference type="AlphaFoldDB" id="A0A180FXT1"/>
<organism evidence="2">
    <name type="scientific">Puccinia triticina (isolate 1-1 / race 1 (BBBD))</name>
    <name type="common">Brown leaf rust fungus</name>
    <dbReference type="NCBI Taxonomy" id="630390"/>
    <lineage>
        <taxon>Eukaryota</taxon>
        <taxon>Fungi</taxon>
        <taxon>Dikarya</taxon>
        <taxon>Basidiomycota</taxon>
        <taxon>Pucciniomycotina</taxon>
        <taxon>Pucciniomycetes</taxon>
        <taxon>Pucciniales</taxon>
        <taxon>Pucciniaceae</taxon>
        <taxon>Puccinia</taxon>
    </lineage>
</organism>
<evidence type="ECO:0000313" key="3">
    <source>
        <dbReference type="EnsemblFungi" id="PTTG_30924-t43_1-p1"/>
    </source>
</evidence>
<reference evidence="2" key="1">
    <citation type="submission" date="2009-11" db="EMBL/GenBank/DDBJ databases">
        <authorList>
            <consortium name="The Broad Institute Genome Sequencing Platform"/>
            <person name="Ward D."/>
            <person name="Feldgarden M."/>
            <person name="Earl A."/>
            <person name="Young S.K."/>
            <person name="Zeng Q."/>
            <person name="Koehrsen M."/>
            <person name="Alvarado L."/>
            <person name="Berlin A."/>
            <person name="Bochicchio J."/>
            <person name="Borenstein D."/>
            <person name="Chapman S.B."/>
            <person name="Chen Z."/>
            <person name="Engels R."/>
            <person name="Freedman E."/>
            <person name="Gellesch M."/>
            <person name="Goldberg J."/>
            <person name="Griggs A."/>
            <person name="Gujja S."/>
            <person name="Heilman E."/>
            <person name="Heiman D."/>
            <person name="Hepburn T."/>
            <person name="Howarth C."/>
            <person name="Jen D."/>
            <person name="Larson L."/>
            <person name="Lewis B."/>
            <person name="Mehta T."/>
            <person name="Park D."/>
            <person name="Pearson M."/>
            <person name="Roberts A."/>
            <person name="Saif S."/>
            <person name="Shea T."/>
            <person name="Shenoy N."/>
            <person name="Sisk P."/>
            <person name="Stolte C."/>
            <person name="Sykes S."/>
            <person name="Thomson T."/>
            <person name="Walk T."/>
            <person name="White J."/>
            <person name="Yandava C."/>
            <person name="Izard J."/>
            <person name="Baranova O.V."/>
            <person name="Blanton J.M."/>
            <person name="Tanner A.C."/>
            <person name="Dewhirst F.E."/>
            <person name="Haas B."/>
            <person name="Nusbaum C."/>
            <person name="Birren B."/>
        </authorList>
    </citation>
    <scope>NUCLEOTIDE SEQUENCE [LARGE SCALE GENOMIC DNA]</scope>
    <source>
        <strain evidence="2">1-1 BBBD Race 1</strain>
    </source>
</reference>
<reference evidence="3 4" key="3">
    <citation type="journal article" date="2017" name="G3 (Bethesda)">
        <title>Comparative analysis highlights variable genome content of wheat rusts and divergence of the mating loci.</title>
        <authorList>
            <person name="Cuomo C.A."/>
            <person name="Bakkeren G."/>
            <person name="Khalil H.B."/>
            <person name="Panwar V."/>
            <person name="Joly D."/>
            <person name="Linning R."/>
            <person name="Sakthikumar S."/>
            <person name="Song X."/>
            <person name="Adiconis X."/>
            <person name="Fan L."/>
            <person name="Goldberg J.M."/>
            <person name="Levin J.Z."/>
            <person name="Young S."/>
            <person name="Zeng Q."/>
            <person name="Anikster Y."/>
            <person name="Bruce M."/>
            <person name="Wang M."/>
            <person name="Yin C."/>
            <person name="McCallum B."/>
            <person name="Szabo L.J."/>
            <person name="Hulbert S."/>
            <person name="Chen X."/>
            <person name="Fellers J.P."/>
        </authorList>
    </citation>
    <scope>NUCLEOTIDE SEQUENCE</scope>
    <source>
        <strain evidence="4">Isolate 1-1 / race 1 (BBBD)</strain>
        <strain evidence="3">isolate 1-1 / race 1 (BBBD)</strain>
    </source>
</reference>
<protein>
    <submittedName>
        <fullName evidence="2 3">Uncharacterized protein</fullName>
    </submittedName>
</protein>
<name>A0A180FXT1_PUCT1</name>
<dbReference type="Proteomes" id="UP000005240">
    <property type="component" value="Unassembled WGS sequence"/>
</dbReference>
<evidence type="ECO:0000256" key="1">
    <source>
        <dbReference type="SAM" id="MobiDB-lite"/>
    </source>
</evidence>
<evidence type="ECO:0000313" key="2">
    <source>
        <dbReference type="EMBL" id="OAV84949.1"/>
    </source>
</evidence>
<feature type="region of interest" description="Disordered" evidence="1">
    <location>
        <begin position="34"/>
        <end position="70"/>
    </location>
</feature>
<feature type="region of interest" description="Disordered" evidence="1">
    <location>
        <begin position="1"/>
        <end position="20"/>
    </location>
</feature>
<reference evidence="3" key="4">
    <citation type="submission" date="2025-05" db="UniProtKB">
        <authorList>
            <consortium name="EnsemblFungi"/>
        </authorList>
    </citation>
    <scope>IDENTIFICATION</scope>
    <source>
        <strain evidence="3">isolate 1-1 / race 1 (BBBD)</strain>
    </source>
</reference>
<dbReference type="EnsemblFungi" id="PTTG_30924-t43_1">
    <property type="protein sequence ID" value="PTTG_30924-t43_1-p1"/>
    <property type="gene ID" value="PTTG_30924"/>
</dbReference>
<gene>
    <name evidence="2" type="ORF">PTTG_30924</name>
</gene>
<proteinExistence type="predicted"/>
<feature type="non-terminal residue" evidence="2">
    <location>
        <position position="70"/>
    </location>
</feature>
<evidence type="ECO:0000313" key="4">
    <source>
        <dbReference type="Proteomes" id="UP000005240"/>
    </source>
</evidence>
<dbReference type="EMBL" id="ADAS02009176">
    <property type="protein sequence ID" value="OAV84949.1"/>
    <property type="molecule type" value="Genomic_DNA"/>
</dbReference>
<keyword evidence="4" id="KW-1185">Reference proteome</keyword>
<reference evidence="2" key="2">
    <citation type="submission" date="2016-05" db="EMBL/GenBank/DDBJ databases">
        <title>Comparative analysis highlights variable genome content of wheat rusts and divergence of the mating loci.</title>
        <authorList>
            <person name="Cuomo C.A."/>
            <person name="Bakkeren G."/>
            <person name="Szabo L."/>
            <person name="Khalil H."/>
            <person name="Joly D."/>
            <person name="Goldberg J."/>
            <person name="Young S."/>
            <person name="Zeng Q."/>
            <person name="Fellers J."/>
        </authorList>
    </citation>
    <scope>NUCLEOTIDE SEQUENCE [LARGE SCALE GENOMIC DNA]</scope>
    <source>
        <strain evidence="2">1-1 BBBD Race 1</strain>
    </source>
</reference>
<sequence>MVVQAAKTQNYQPPPPLASTVTEDLHAEILNLSSLTAMQDRRTEAPSSPKPSTATQDRRDNPLQAPDPLD</sequence>